<accession>A0A1I5YQF4</accession>
<protein>
    <submittedName>
        <fullName evidence="1">Uncharacterized protein</fullName>
    </submittedName>
</protein>
<dbReference type="RefSeq" id="WP_092435040.1">
    <property type="nucleotide sequence ID" value="NZ_FOXM01000023.1"/>
</dbReference>
<dbReference type="EMBL" id="FOXM01000023">
    <property type="protein sequence ID" value="SFQ46498.1"/>
    <property type="molecule type" value="Genomic_DNA"/>
</dbReference>
<dbReference type="Proteomes" id="UP000243084">
    <property type="component" value="Unassembled WGS sequence"/>
</dbReference>
<evidence type="ECO:0000313" key="2">
    <source>
        <dbReference type="Proteomes" id="UP000243084"/>
    </source>
</evidence>
<dbReference type="OrthoDB" id="7226352at2"/>
<name>A0A1I5YQF4_9GAMM</name>
<organism evidence="1 2">
    <name type="scientific">Geopseudomonas sagittaria</name>
    <dbReference type="NCBI Taxonomy" id="1135990"/>
    <lineage>
        <taxon>Bacteria</taxon>
        <taxon>Pseudomonadati</taxon>
        <taxon>Pseudomonadota</taxon>
        <taxon>Gammaproteobacteria</taxon>
        <taxon>Pseudomonadales</taxon>
        <taxon>Pseudomonadaceae</taxon>
        <taxon>Geopseudomonas</taxon>
    </lineage>
</organism>
<proteinExistence type="predicted"/>
<evidence type="ECO:0000313" key="1">
    <source>
        <dbReference type="EMBL" id="SFQ46498.1"/>
    </source>
</evidence>
<keyword evidence="2" id="KW-1185">Reference proteome</keyword>
<sequence length="150" mass="16762">MSEAKHTAGPWRWEINEKHKTMQLAGGVPKYDITVMCFERWGMHSAVPMLRNTAEDGMNIMHRCTDFAVPVSGREHHAHWLKTIDHPDARLISAAPELLEALTELVTDMVIAQGNMRDAAKHDARWEGCADAIQPRIDSARAAIAKARGN</sequence>
<gene>
    <name evidence="1" type="ORF">SAMN05216229_12344</name>
</gene>
<dbReference type="AlphaFoldDB" id="A0A1I5YQF4"/>
<reference evidence="2" key="1">
    <citation type="submission" date="2016-10" db="EMBL/GenBank/DDBJ databases">
        <authorList>
            <person name="Varghese N."/>
            <person name="Submissions S."/>
        </authorList>
    </citation>
    <scope>NUCLEOTIDE SEQUENCE [LARGE SCALE GENOMIC DNA]</scope>
    <source>
        <strain evidence="2">JCM 18195</strain>
    </source>
</reference>